<dbReference type="EMBL" id="JABEQN010000004">
    <property type="protein sequence ID" value="MBB2192915.1"/>
    <property type="molecule type" value="Genomic_DNA"/>
</dbReference>
<proteinExistence type="predicted"/>
<organism evidence="2 5">
    <name type="scientific">Gluconacetobacter dulcium</name>
    <dbReference type="NCBI Taxonomy" id="2729096"/>
    <lineage>
        <taxon>Bacteria</taxon>
        <taxon>Pseudomonadati</taxon>
        <taxon>Pseudomonadota</taxon>
        <taxon>Alphaproteobacteria</taxon>
        <taxon>Acetobacterales</taxon>
        <taxon>Acetobacteraceae</taxon>
        <taxon>Gluconacetobacter</taxon>
    </lineage>
</organism>
<name>A0A7W4IIU7_9PROT</name>
<comment type="caution">
    <text evidence="2">The sequence shown here is derived from an EMBL/GenBank/DDBJ whole genome shotgun (WGS) entry which is preliminary data.</text>
</comment>
<sequence>MCIADTELIAIRLIPHEQQNTGRRVACGNRLPIASNQPGGTPERRQIGVDPAPRLIYTPMQTPPVGIGGSSMKV</sequence>
<keyword evidence="4" id="KW-1185">Reference proteome</keyword>
<dbReference type="EMBL" id="JABEQO010000003">
    <property type="protein sequence ID" value="MBB2163671.1"/>
    <property type="molecule type" value="Genomic_DNA"/>
</dbReference>
<dbReference type="Proteomes" id="UP000561077">
    <property type="component" value="Unassembled WGS sequence"/>
</dbReference>
<reference evidence="4 5" key="1">
    <citation type="submission" date="2020-04" db="EMBL/GenBank/DDBJ databases">
        <title>Description of novel Gluconacetobacter.</title>
        <authorList>
            <person name="Sombolestani A."/>
        </authorList>
    </citation>
    <scope>NUCLEOTIDE SEQUENCE [LARGE SCALE GENOMIC DNA]</scope>
    <source>
        <strain evidence="3 4">LMG 1728</strain>
        <strain evidence="2 5">LMG 1731</strain>
    </source>
</reference>
<feature type="region of interest" description="Disordered" evidence="1">
    <location>
        <begin position="53"/>
        <end position="74"/>
    </location>
</feature>
<dbReference type="Proteomes" id="UP000540490">
    <property type="component" value="Unassembled WGS sequence"/>
</dbReference>
<evidence type="ECO:0000313" key="3">
    <source>
        <dbReference type="EMBL" id="MBB2192915.1"/>
    </source>
</evidence>
<evidence type="ECO:0000313" key="2">
    <source>
        <dbReference type="EMBL" id="MBB2163671.1"/>
    </source>
</evidence>
<evidence type="ECO:0000313" key="4">
    <source>
        <dbReference type="Proteomes" id="UP000540490"/>
    </source>
</evidence>
<evidence type="ECO:0000313" key="5">
    <source>
        <dbReference type="Proteomes" id="UP000561077"/>
    </source>
</evidence>
<accession>A0A7W4IIU7</accession>
<protein>
    <submittedName>
        <fullName evidence="2">Uncharacterized protein</fullName>
    </submittedName>
</protein>
<dbReference type="AlphaFoldDB" id="A0A7W4IIU7"/>
<gene>
    <name evidence="3" type="ORF">HLH25_04525</name>
    <name evidence="2" type="ORF">HLH26_03785</name>
</gene>
<evidence type="ECO:0000256" key="1">
    <source>
        <dbReference type="SAM" id="MobiDB-lite"/>
    </source>
</evidence>